<sequence>MEHDSCKAELSTVKLEAFDAKELNATLTTSFCLEKKKKEGLQHALDIKMAEIEQINMLYLNAVDEKDFLQKSLLKKNQELENSFNIITQKEAEYNDLSNKYKFLIGLNNKYQNKQDVYKEELSNVMNENAGYKADIEKHQKHINKLQRSEEKLEIKNQALQKTFDEKVLELETVKELLAKVQSELVSIVKDIRGLHYIKSDIEAELNGFKTLFDGTNDFIGNKLKDLQSVVNDFDAECLHNISLTNQLEMLLDEQNENERRRTLSLHDEGIFGYNSRPSNLNFEELSDEEISDEETMSEAISEPLDEDIQVDSEIHSNGQTPEVVAKSNSLNQPVQQSSSSFATFLFFAIFLLILFTIHMFVWGALIPSWVRLDVHYDQLPPQ</sequence>
<keyword evidence="2" id="KW-0812">Transmembrane</keyword>
<organism evidence="3 4">
    <name type="scientific">Panagrolaimus davidi</name>
    <dbReference type="NCBI Taxonomy" id="227884"/>
    <lineage>
        <taxon>Eukaryota</taxon>
        <taxon>Metazoa</taxon>
        <taxon>Ecdysozoa</taxon>
        <taxon>Nematoda</taxon>
        <taxon>Chromadorea</taxon>
        <taxon>Rhabditida</taxon>
        <taxon>Tylenchina</taxon>
        <taxon>Panagrolaimomorpha</taxon>
        <taxon>Panagrolaimoidea</taxon>
        <taxon>Panagrolaimidae</taxon>
        <taxon>Panagrolaimus</taxon>
    </lineage>
</organism>
<protein>
    <submittedName>
        <fullName evidence="4">Uncharacterized protein</fullName>
    </submittedName>
</protein>
<dbReference type="AlphaFoldDB" id="A0A914P2W6"/>
<feature type="transmembrane region" description="Helical" evidence="2">
    <location>
        <begin position="342"/>
        <end position="366"/>
    </location>
</feature>
<keyword evidence="3" id="KW-1185">Reference proteome</keyword>
<evidence type="ECO:0000313" key="4">
    <source>
        <dbReference type="WBParaSite" id="PDA_v2.g11601.t1"/>
    </source>
</evidence>
<dbReference type="WBParaSite" id="PDA_v2.g11601.t1">
    <property type="protein sequence ID" value="PDA_v2.g11601.t1"/>
    <property type="gene ID" value="PDA_v2.g11601"/>
</dbReference>
<evidence type="ECO:0000313" key="3">
    <source>
        <dbReference type="Proteomes" id="UP000887578"/>
    </source>
</evidence>
<name>A0A914P2W6_9BILA</name>
<keyword evidence="2" id="KW-1133">Transmembrane helix</keyword>
<evidence type="ECO:0000256" key="1">
    <source>
        <dbReference type="SAM" id="Coils"/>
    </source>
</evidence>
<reference evidence="4" key="1">
    <citation type="submission" date="2022-11" db="UniProtKB">
        <authorList>
            <consortium name="WormBaseParasite"/>
        </authorList>
    </citation>
    <scope>IDENTIFICATION</scope>
</reference>
<evidence type="ECO:0000256" key="2">
    <source>
        <dbReference type="SAM" id="Phobius"/>
    </source>
</evidence>
<keyword evidence="2" id="KW-0472">Membrane</keyword>
<proteinExistence type="predicted"/>
<keyword evidence="1" id="KW-0175">Coiled coil</keyword>
<accession>A0A914P2W6</accession>
<feature type="coiled-coil region" evidence="1">
    <location>
        <begin position="108"/>
        <end position="166"/>
    </location>
</feature>
<dbReference type="Proteomes" id="UP000887578">
    <property type="component" value="Unplaced"/>
</dbReference>